<dbReference type="AlphaFoldDB" id="A0A835MYA6"/>
<organism evidence="1 2">
    <name type="scientific">Salix dunnii</name>
    <dbReference type="NCBI Taxonomy" id="1413687"/>
    <lineage>
        <taxon>Eukaryota</taxon>
        <taxon>Viridiplantae</taxon>
        <taxon>Streptophyta</taxon>
        <taxon>Embryophyta</taxon>
        <taxon>Tracheophyta</taxon>
        <taxon>Spermatophyta</taxon>
        <taxon>Magnoliopsida</taxon>
        <taxon>eudicotyledons</taxon>
        <taxon>Gunneridae</taxon>
        <taxon>Pentapetalae</taxon>
        <taxon>rosids</taxon>
        <taxon>fabids</taxon>
        <taxon>Malpighiales</taxon>
        <taxon>Salicaceae</taxon>
        <taxon>Saliceae</taxon>
        <taxon>Salix</taxon>
    </lineage>
</organism>
<protein>
    <submittedName>
        <fullName evidence="1">Uncharacterized protein</fullName>
    </submittedName>
</protein>
<name>A0A835MYA6_9ROSI</name>
<accession>A0A835MYA6</accession>
<comment type="caution">
    <text evidence="1">The sequence shown here is derived from an EMBL/GenBank/DDBJ whole genome shotgun (WGS) entry which is preliminary data.</text>
</comment>
<keyword evidence="2" id="KW-1185">Reference proteome</keyword>
<sequence length="84" mass="9612">MENPNQLKPLVIYLQTPLGFFLENKHQIRASMRSDLVETRQILYSLSSSSFTIEEIQAPQVLEHMVSGFLDRVCYTALMGSTFT</sequence>
<proteinExistence type="predicted"/>
<dbReference type="Proteomes" id="UP000657918">
    <property type="component" value="Unassembled WGS sequence"/>
</dbReference>
<evidence type="ECO:0000313" key="2">
    <source>
        <dbReference type="Proteomes" id="UP000657918"/>
    </source>
</evidence>
<dbReference type="EMBL" id="JADGMS010000005">
    <property type="protein sequence ID" value="KAF9681710.1"/>
    <property type="molecule type" value="Genomic_DNA"/>
</dbReference>
<gene>
    <name evidence="1" type="ORF">SADUNF_Sadunf05G0031000</name>
</gene>
<reference evidence="1 2" key="1">
    <citation type="submission" date="2020-10" db="EMBL/GenBank/DDBJ databases">
        <title>Plant Genome Project.</title>
        <authorList>
            <person name="Zhang R.-G."/>
        </authorList>
    </citation>
    <scope>NUCLEOTIDE SEQUENCE [LARGE SCALE GENOMIC DNA]</scope>
    <source>
        <strain evidence="1">FAFU-HL-1</strain>
        <tissue evidence="1">Leaf</tissue>
    </source>
</reference>
<evidence type="ECO:0000313" key="1">
    <source>
        <dbReference type="EMBL" id="KAF9681710.1"/>
    </source>
</evidence>